<proteinExistence type="predicted"/>
<dbReference type="STRING" id="54.SAMN02745121_08055"/>
<organism evidence="1 2">
    <name type="scientific">Nannocystis exedens</name>
    <dbReference type="NCBI Taxonomy" id="54"/>
    <lineage>
        <taxon>Bacteria</taxon>
        <taxon>Pseudomonadati</taxon>
        <taxon>Myxococcota</taxon>
        <taxon>Polyangia</taxon>
        <taxon>Nannocystales</taxon>
        <taxon>Nannocystaceae</taxon>
        <taxon>Nannocystis</taxon>
    </lineage>
</organism>
<dbReference type="Proteomes" id="UP000199400">
    <property type="component" value="Unassembled WGS sequence"/>
</dbReference>
<reference evidence="2" key="1">
    <citation type="submission" date="2016-10" db="EMBL/GenBank/DDBJ databases">
        <authorList>
            <person name="Varghese N."/>
            <person name="Submissions S."/>
        </authorList>
    </citation>
    <scope>NUCLEOTIDE SEQUENCE [LARGE SCALE GENOMIC DNA]</scope>
    <source>
        <strain evidence="2">ATCC 25963</strain>
    </source>
</reference>
<dbReference type="AlphaFoldDB" id="A0A1I2HQK6"/>
<gene>
    <name evidence="1" type="ORF">SAMN02745121_08055</name>
</gene>
<dbReference type="EMBL" id="FOMX01000044">
    <property type="protein sequence ID" value="SFF30691.1"/>
    <property type="molecule type" value="Genomic_DNA"/>
</dbReference>
<dbReference type="RefSeq" id="WP_170135985.1">
    <property type="nucleotide sequence ID" value="NZ_FOMX01000044.1"/>
</dbReference>
<name>A0A1I2HQK6_9BACT</name>
<evidence type="ECO:0000313" key="2">
    <source>
        <dbReference type="Proteomes" id="UP000199400"/>
    </source>
</evidence>
<evidence type="ECO:0000313" key="1">
    <source>
        <dbReference type="EMBL" id="SFF30691.1"/>
    </source>
</evidence>
<accession>A0A1I2HQK6</accession>
<protein>
    <submittedName>
        <fullName evidence="1">Uncharacterized protein</fullName>
    </submittedName>
</protein>
<sequence length="52" mass="5896">MTERSARLLAQITCLLALASILAAAVVGMRWRHERDTFVRRLEGACEQEPVR</sequence>
<keyword evidence="2" id="KW-1185">Reference proteome</keyword>